<evidence type="ECO:0000313" key="2">
    <source>
        <dbReference type="EnsemblPlants" id="AET7Gv21169400.1"/>
    </source>
</evidence>
<sequence>SHHPAPSPTTPLHSTHWWISSTTPINRHHQHHGISHLRLHETNQTPRSIHSPEINRSRSGRPGSMGDQGKASSSSSSCCGRRGPAGFGLALARLVRRMRRQSKMLLCTAAPTGASSRCRQYDPLSYARNFDRDGFGSALDEDVSGAGHLCHHYTFASRFVLASSSDGRQPH</sequence>
<feature type="region of interest" description="Disordered" evidence="1">
    <location>
        <begin position="27"/>
        <end position="80"/>
    </location>
</feature>
<dbReference type="EnsemblPlants" id="AET7Gv21169400.1">
    <property type="protein sequence ID" value="AET7Gv21169400.1"/>
    <property type="gene ID" value="AET7Gv21169400"/>
</dbReference>
<protein>
    <submittedName>
        <fullName evidence="2">Uncharacterized protein</fullName>
    </submittedName>
</protein>
<keyword evidence="3" id="KW-1185">Reference proteome</keyword>
<reference evidence="2" key="3">
    <citation type="journal article" date="2017" name="Nature">
        <title>Genome sequence of the progenitor of the wheat D genome Aegilops tauschii.</title>
        <authorList>
            <person name="Luo M.C."/>
            <person name="Gu Y.Q."/>
            <person name="Puiu D."/>
            <person name="Wang H."/>
            <person name="Twardziok S.O."/>
            <person name="Deal K.R."/>
            <person name="Huo N."/>
            <person name="Zhu T."/>
            <person name="Wang L."/>
            <person name="Wang Y."/>
            <person name="McGuire P.E."/>
            <person name="Liu S."/>
            <person name="Long H."/>
            <person name="Ramasamy R.K."/>
            <person name="Rodriguez J.C."/>
            <person name="Van S.L."/>
            <person name="Yuan L."/>
            <person name="Wang Z."/>
            <person name="Xia Z."/>
            <person name="Xiao L."/>
            <person name="Anderson O.D."/>
            <person name="Ouyang S."/>
            <person name="Liang Y."/>
            <person name="Zimin A.V."/>
            <person name="Pertea G."/>
            <person name="Qi P."/>
            <person name="Bennetzen J.L."/>
            <person name="Dai X."/>
            <person name="Dawson M.W."/>
            <person name="Muller H.G."/>
            <person name="Kugler K."/>
            <person name="Rivarola-Duarte L."/>
            <person name="Spannagl M."/>
            <person name="Mayer K.F.X."/>
            <person name="Lu F.H."/>
            <person name="Bevan M.W."/>
            <person name="Leroy P."/>
            <person name="Li P."/>
            <person name="You F.M."/>
            <person name="Sun Q."/>
            <person name="Liu Z."/>
            <person name="Lyons E."/>
            <person name="Wicker T."/>
            <person name="Salzberg S.L."/>
            <person name="Devos K.M."/>
            <person name="Dvorak J."/>
        </authorList>
    </citation>
    <scope>NUCLEOTIDE SEQUENCE [LARGE SCALE GENOMIC DNA]</scope>
    <source>
        <strain evidence="2">cv. AL8/78</strain>
    </source>
</reference>
<reference evidence="3" key="1">
    <citation type="journal article" date="2014" name="Science">
        <title>Ancient hybridizations among the ancestral genomes of bread wheat.</title>
        <authorList>
            <consortium name="International Wheat Genome Sequencing Consortium,"/>
            <person name="Marcussen T."/>
            <person name="Sandve S.R."/>
            <person name="Heier L."/>
            <person name="Spannagl M."/>
            <person name="Pfeifer M."/>
            <person name="Jakobsen K.S."/>
            <person name="Wulff B.B."/>
            <person name="Steuernagel B."/>
            <person name="Mayer K.F."/>
            <person name="Olsen O.A."/>
        </authorList>
    </citation>
    <scope>NUCLEOTIDE SEQUENCE [LARGE SCALE GENOMIC DNA]</scope>
    <source>
        <strain evidence="3">cv. AL8/78</strain>
    </source>
</reference>
<dbReference type="AlphaFoldDB" id="A0A453SZR2"/>
<evidence type="ECO:0000256" key="1">
    <source>
        <dbReference type="SAM" id="MobiDB-lite"/>
    </source>
</evidence>
<dbReference type="Gramene" id="AET7Gv21169400.1">
    <property type="protein sequence ID" value="AET7Gv21169400.1"/>
    <property type="gene ID" value="AET7Gv21169400"/>
</dbReference>
<reference evidence="2" key="4">
    <citation type="submission" date="2019-03" db="UniProtKB">
        <authorList>
            <consortium name="EnsemblPlants"/>
        </authorList>
    </citation>
    <scope>IDENTIFICATION</scope>
</reference>
<dbReference type="PANTHER" id="PTHR33168">
    <property type="entry name" value="STRESS INDUCED PROTEIN-RELATED"/>
    <property type="match status" value="1"/>
</dbReference>
<accession>A0A453SZR2</accession>
<organism evidence="2 3">
    <name type="scientific">Aegilops tauschii subsp. strangulata</name>
    <name type="common">Goatgrass</name>
    <dbReference type="NCBI Taxonomy" id="200361"/>
    <lineage>
        <taxon>Eukaryota</taxon>
        <taxon>Viridiplantae</taxon>
        <taxon>Streptophyta</taxon>
        <taxon>Embryophyta</taxon>
        <taxon>Tracheophyta</taxon>
        <taxon>Spermatophyta</taxon>
        <taxon>Magnoliopsida</taxon>
        <taxon>Liliopsida</taxon>
        <taxon>Poales</taxon>
        <taxon>Poaceae</taxon>
        <taxon>BOP clade</taxon>
        <taxon>Pooideae</taxon>
        <taxon>Triticodae</taxon>
        <taxon>Triticeae</taxon>
        <taxon>Triticinae</taxon>
        <taxon>Aegilops</taxon>
    </lineage>
</organism>
<proteinExistence type="predicted"/>
<evidence type="ECO:0000313" key="3">
    <source>
        <dbReference type="Proteomes" id="UP000015105"/>
    </source>
</evidence>
<reference evidence="2" key="5">
    <citation type="journal article" date="2021" name="G3 (Bethesda)">
        <title>Aegilops tauschii genome assembly Aet v5.0 features greater sequence contiguity and improved annotation.</title>
        <authorList>
            <person name="Wang L."/>
            <person name="Zhu T."/>
            <person name="Rodriguez J.C."/>
            <person name="Deal K.R."/>
            <person name="Dubcovsky J."/>
            <person name="McGuire P.E."/>
            <person name="Lux T."/>
            <person name="Spannagl M."/>
            <person name="Mayer K.F.X."/>
            <person name="Baldrich P."/>
            <person name="Meyers B.C."/>
            <person name="Huo N."/>
            <person name="Gu Y.Q."/>
            <person name="Zhou H."/>
            <person name="Devos K.M."/>
            <person name="Bennetzen J.L."/>
            <person name="Unver T."/>
            <person name="Budak H."/>
            <person name="Gulick P.J."/>
            <person name="Galiba G."/>
            <person name="Kalapos B."/>
            <person name="Nelson D.R."/>
            <person name="Li P."/>
            <person name="You F.M."/>
            <person name="Luo M.C."/>
            <person name="Dvorak J."/>
        </authorList>
    </citation>
    <scope>NUCLEOTIDE SEQUENCE [LARGE SCALE GENOMIC DNA]</scope>
    <source>
        <strain evidence="2">cv. AL8/78</strain>
    </source>
</reference>
<feature type="compositionally biased region" description="Basic residues" evidence="1">
    <location>
        <begin position="27"/>
        <end position="37"/>
    </location>
</feature>
<name>A0A453SZR2_AEGTS</name>
<dbReference type="Proteomes" id="UP000015105">
    <property type="component" value="Chromosome 7D"/>
</dbReference>
<reference evidence="3" key="2">
    <citation type="journal article" date="2017" name="Nat. Plants">
        <title>The Aegilops tauschii genome reveals multiple impacts of transposons.</title>
        <authorList>
            <person name="Zhao G."/>
            <person name="Zou C."/>
            <person name="Li K."/>
            <person name="Wang K."/>
            <person name="Li T."/>
            <person name="Gao L."/>
            <person name="Zhang X."/>
            <person name="Wang H."/>
            <person name="Yang Z."/>
            <person name="Liu X."/>
            <person name="Jiang W."/>
            <person name="Mao L."/>
            <person name="Kong X."/>
            <person name="Jiao Y."/>
            <person name="Jia J."/>
        </authorList>
    </citation>
    <scope>NUCLEOTIDE SEQUENCE [LARGE SCALE GENOMIC DNA]</scope>
    <source>
        <strain evidence="3">cv. AL8/78</strain>
    </source>
</reference>